<feature type="domain" description="NADH-rubredoxin oxidoreductase C-terminal" evidence="6">
    <location>
        <begin position="315"/>
        <end position="382"/>
    </location>
</feature>
<reference evidence="7" key="1">
    <citation type="submission" date="2018-04" db="EMBL/GenBank/DDBJ databases">
        <title>Genomes of Endosymbiotic and Endophytic Bradyrhizobium Publication status.</title>
        <authorList>
            <person name="Guha S."/>
            <person name="Jorrin B."/>
            <person name="Sarkar M."/>
            <person name="Poole P.S."/>
            <person name="DasGupta M."/>
        </authorList>
    </citation>
    <scope>NUCLEOTIDE SEQUENCE</scope>
    <source>
        <strain evidence="7">WBOS16</strain>
    </source>
</reference>
<dbReference type="Proteomes" id="UP001058872">
    <property type="component" value="Chromosome"/>
</dbReference>
<dbReference type="PRINTS" id="PR00411">
    <property type="entry name" value="PNDRDTASEI"/>
</dbReference>
<dbReference type="InterPro" id="IPR036188">
    <property type="entry name" value="FAD/NAD-bd_sf"/>
</dbReference>
<dbReference type="InterPro" id="IPR041575">
    <property type="entry name" value="Rubredoxin_C"/>
</dbReference>
<evidence type="ECO:0000256" key="4">
    <source>
        <dbReference type="ARBA" id="ARBA00022827"/>
    </source>
</evidence>
<dbReference type="Gene3D" id="3.30.390.30">
    <property type="match status" value="1"/>
</dbReference>
<evidence type="ECO:0000256" key="2">
    <source>
        <dbReference type="ARBA" id="ARBA00006442"/>
    </source>
</evidence>
<dbReference type="Pfam" id="PF18267">
    <property type="entry name" value="Rubredoxin_C"/>
    <property type="match status" value="1"/>
</dbReference>
<dbReference type="InterPro" id="IPR023753">
    <property type="entry name" value="FAD/NAD-binding_dom"/>
</dbReference>
<dbReference type="PRINTS" id="PR00368">
    <property type="entry name" value="FADPNR"/>
</dbReference>
<comment type="similarity">
    <text evidence="2">Belongs to the FAD-dependent oxidoreductase family.</text>
</comment>
<feature type="domain" description="FAD/NAD(P)-binding" evidence="5">
    <location>
        <begin position="5"/>
        <end position="292"/>
    </location>
</feature>
<keyword evidence="3" id="KW-0285">Flavoprotein</keyword>
<evidence type="ECO:0000256" key="1">
    <source>
        <dbReference type="ARBA" id="ARBA00001974"/>
    </source>
</evidence>
<evidence type="ECO:0000259" key="6">
    <source>
        <dbReference type="Pfam" id="PF18267"/>
    </source>
</evidence>
<proteinExistence type="inferred from homology"/>
<sequence length="405" mass="43305">MSEPLVIVGNGMAAARLVDELAKTALGRYAVAVIGEEPRLAYNRVLLSSVLAGETGSHEIELRPADWWRHRGVTVRYGYRVTEIDVGRRELKIEGEESMEYSKLVLATGSTPLRLNLPGADLAGVHTFRDTRDVDLLLTLAAARKRVVVVGGGLLGLEAAYGLAKAGAPVTLLHLMDRLMERQLDGPAADLLKTLVERKGIRVLLNASTVRIHGDGHVEAVELADGSRIEADAVIFAAGIRPNVALAKEAGIAVNRGVVVNDVMQTSSSDIFALGECAEHRGTCYGLVEPAYEQARVLARHLAGRPAAYQGSVVSTNLKVSGVSVFSAGDFMGGEGSESLVLTDRRRGTYKKLVIADGRLTGAVLIGDNADALWYLELIRNGDKVAAIRTDMMFGRAPARPPRAA</sequence>
<gene>
    <name evidence="7" type="ORF">DCM83_15730</name>
</gene>
<evidence type="ECO:0000313" key="7">
    <source>
        <dbReference type="EMBL" id="UUO66501.1"/>
    </source>
</evidence>
<dbReference type="EMBL" id="CP028989">
    <property type="protein sequence ID" value="UUO66501.1"/>
    <property type="molecule type" value="Genomic_DNA"/>
</dbReference>
<dbReference type="RefSeq" id="WP_257177312.1">
    <property type="nucleotide sequence ID" value="NZ_CP028989.1"/>
</dbReference>
<keyword evidence="4" id="KW-0274">FAD</keyword>
<dbReference type="GO" id="GO:0016491">
    <property type="term" value="F:oxidoreductase activity"/>
    <property type="evidence" value="ECO:0007669"/>
    <property type="project" value="InterPro"/>
</dbReference>
<protein>
    <submittedName>
        <fullName evidence="7">Assimilatory nitrite reductase large subunit</fullName>
    </submittedName>
</protein>
<dbReference type="Gene3D" id="3.50.50.60">
    <property type="entry name" value="FAD/NAD(P)-binding domain"/>
    <property type="match status" value="2"/>
</dbReference>
<comment type="cofactor">
    <cofactor evidence="1">
        <name>FAD</name>
        <dbReference type="ChEBI" id="CHEBI:57692"/>
    </cofactor>
</comment>
<dbReference type="InterPro" id="IPR050260">
    <property type="entry name" value="FAD-bd_OxRdtase"/>
</dbReference>
<evidence type="ECO:0000313" key="8">
    <source>
        <dbReference type="Proteomes" id="UP001058872"/>
    </source>
</evidence>
<dbReference type="InterPro" id="IPR016156">
    <property type="entry name" value="FAD/NAD-linked_Rdtase_dimer_sf"/>
</dbReference>
<dbReference type="PANTHER" id="PTHR43429:SF3">
    <property type="entry name" value="NITRITE REDUCTASE [NAD(P)H]"/>
    <property type="match status" value="1"/>
</dbReference>
<name>A0AAE9N8E1_9BRAD</name>
<organism evidence="7 8">
    <name type="scientific">Bradyrhizobium betae</name>
    <dbReference type="NCBI Taxonomy" id="244734"/>
    <lineage>
        <taxon>Bacteria</taxon>
        <taxon>Pseudomonadati</taxon>
        <taxon>Pseudomonadota</taxon>
        <taxon>Alphaproteobacteria</taxon>
        <taxon>Hyphomicrobiales</taxon>
        <taxon>Nitrobacteraceae</taxon>
        <taxon>Bradyrhizobium</taxon>
    </lineage>
</organism>
<dbReference type="AlphaFoldDB" id="A0AAE9N8E1"/>
<evidence type="ECO:0000259" key="5">
    <source>
        <dbReference type="Pfam" id="PF07992"/>
    </source>
</evidence>
<dbReference type="PANTHER" id="PTHR43429">
    <property type="entry name" value="PYRIDINE NUCLEOTIDE-DISULFIDE OXIDOREDUCTASE DOMAIN-CONTAINING"/>
    <property type="match status" value="1"/>
</dbReference>
<evidence type="ECO:0000256" key="3">
    <source>
        <dbReference type="ARBA" id="ARBA00022630"/>
    </source>
</evidence>
<accession>A0AAE9N8E1</accession>
<dbReference type="Pfam" id="PF07992">
    <property type="entry name" value="Pyr_redox_2"/>
    <property type="match status" value="1"/>
</dbReference>
<dbReference type="SUPFAM" id="SSF51905">
    <property type="entry name" value="FAD/NAD(P)-binding domain"/>
    <property type="match status" value="1"/>
</dbReference>